<feature type="region of interest" description="Disordered" evidence="3">
    <location>
        <begin position="374"/>
        <end position="483"/>
    </location>
</feature>
<dbReference type="InterPro" id="IPR012677">
    <property type="entry name" value="Nucleotide-bd_a/b_plait_sf"/>
</dbReference>
<dbReference type="Pfam" id="PF00076">
    <property type="entry name" value="RRM_1"/>
    <property type="match status" value="2"/>
</dbReference>
<dbReference type="AlphaFoldDB" id="A0A316W7C5"/>
<dbReference type="GO" id="GO:0005634">
    <property type="term" value="C:nucleus"/>
    <property type="evidence" value="ECO:0007669"/>
    <property type="project" value="TreeGrafter"/>
</dbReference>
<dbReference type="STRING" id="1522189.A0A316W7C5"/>
<protein>
    <recommendedName>
        <fullName evidence="4">RRM domain-containing protein</fullName>
    </recommendedName>
</protein>
<feature type="region of interest" description="Disordered" evidence="3">
    <location>
        <begin position="526"/>
        <end position="574"/>
    </location>
</feature>
<feature type="domain" description="RRM" evidence="4">
    <location>
        <begin position="237"/>
        <end position="316"/>
    </location>
</feature>
<sequence>MFGNRQVSKLNDEGKTQEKVLSTNIYVLNLPLNATSDSMAELFGHCGLVTHCVILAITDSQARRRGFIDMGAPWQALRAMDTFNGYVWNGYPIEVSHAFVQRNGGPLADHKSEVMKCNLSRNRSSVGSRRALEDNRSMWGSKQSWASWHPEPLQLRGTSPSAHGYLGRDTSALPSPLTPLSSRSSLFSAESGGQDSITTNNSFMMHSNPYLGATPAYLDAHYNGTPSDLTSLTRDPITILVRGLDPSAIVDNEDFRRAFEPYGSVGTCSLAIDEHQIPRGYGLVSFCDAESARRAFQDINGKVRNGKMLTAEYVAYSSPQPKRKPTPVPASAWSPPWMKAGSGHLCFGQSAPNDLQVYDHPLKMPSPSAVNINMSGRGQVPQGVPFPYGPPHFKQPHGPSQNHHAASASQLQASLKPTTKSDSLDTKAKSPPPELALSRMTLEPWTPSGQSTQTGATSPGSALSYGSTATSASNLQTPENTFSRRSITSNQTWPSQAHDVGAGVWSPTPDDKHLRMSGFDSSALRALQQDSPPHVPSRRRATLDPVGHEHATGSPPHTLPDEKSVLGITNLQQS</sequence>
<evidence type="ECO:0000256" key="1">
    <source>
        <dbReference type="ARBA" id="ARBA00022884"/>
    </source>
</evidence>
<keyword evidence="6" id="KW-1185">Reference proteome</keyword>
<evidence type="ECO:0000256" key="3">
    <source>
        <dbReference type="SAM" id="MobiDB-lite"/>
    </source>
</evidence>
<dbReference type="Proteomes" id="UP000245783">
    <property type="component" value="Unassembled WGS sequence"/>
</dbReference>
<dbReference type="OrthoDB" id="6159137at2759"/>
<feature type="compositionally biased region" description="Polar residues" evidence="3">
    <location>
        <begin position="447"/>
        <end position="483"/>
    </location>
</feature>
<dbReference type="PROSITE" id="PS50102">
    <property type="entry name" value="RRM"/>
    <property type="match status" value="2"/>
</dbReference>
<gene>
    <name evidence="5" type="ORF">IE81DRAFT_54159</name>
</gene>
<dbReference type="RefSeq" id="XP_025371123.1">
    <property type="nucleotide sequence ID" value="XM_025517433.1"/>
</dbReference>
<dbReference type="InterPro" id="IPR000504">
    <property type="entry name" value="RRM_dom"/>
</dbReference>
<name>A0A316W7C5_9BASI</name>
<dbReference type="PANTHER" id="PTHR48025:SF1">
    <property type="entry name" value="RRM DOMAIN-CONTAINING PROTEIN"/>
    <property type="match status" value="1"/>
</dbReference>
<dbReference type="CDD" id="cd00590">
    <property type="entry name" value="RRM_SF"/>
    <property type="match status" value="2"/>
</dbReference>
<dbReference type="GO" id="GO:0003729">
    <property type="term" value="F:mRNA binding"/>
    <property type="evidence" value="ECO:0007669"/>
    <property type="project" value="TreeGrafter"/>
</dbReference>
<feature type="domain" description="RRM" evidence="4">
    <location>
        <begin position="23"/>
        <end position="100"/>
    </location>
</feature>
<reference evidence="5 6" key="1">
    <citation type="journal article" date="2018" name="Mol. Biol. Evol.">
        <title>Broad Genomic Sampling Reveals a Smut Pathogenic Ancestry of the Fungal Clade Ustilaginomycotina.</title>
        <authorList>
            <person name="Kijpornyongpan T."/>
            <person name="Mondo S.J."/>
            <person name="Barry K."/>
            <person name="Sandor L."/>
            <person name="Lee J."/>
            <person name="Lipzen A."/>
            <person name="Pangilinan J."/>
            <person name="LaButti K."/>
            <person name="Hainaut M."/>
            <person name="Henrissat B."/>
            <person name="Grigoriev I.V."/>
            <person name="Spatafora J.W."/>
            <person name="Aime M.C."/>
        </authorList>
    </citation>
    <scope>NUCLEOTIDE SEQUENCE [LARGE SCALE GENOMIC DNA]</scope>
    <source>
        <strain evidence="5 6">MCA 4658</strain>
    </source>
</reference>
<feature type="compositionally biased region" description="Low complexity" evidence="3">
    <location>
        <begin position="400"/>
        <end position="415"/>
    </location>
</feature>
<evidence type="ECO:0000313" key="6">
    <source>
        <dbReference type="Proteomes" id="UP000245783"/>
    </source>
</evidence>
<evidence type="ECO:0000313" key="5">
    <source>
        <dbReference type="EMBL" id="PWN43963.1"/>
    </source>
</evidence>
<dbReference type="Gene3D" id="3.30.70.330">
    <property type="match status" value="2"/>
</dbReference>
<dbReference type="InterPro" id="IPR050502">
    <property type="entry name" value="Euk_RNA-bind_prot"/>
</dbReference>
<dbReference type="EMBL" id="KZ819365">
    <property type="protein sequence ID" value="PWN43963.1"/>
    <property type="molecule type" value="Genomic_DNA"/>
</dbReference>
<dbReference type="GeneID" id="37039303"/>
<dbReference type="PANTHER" id="PTHR48025">
    <property type="entry name" value="OS02G0815200 PROTEIN"/>
    <property type="match status" value="1"/>
</dbReference>
<dbReference type="SUPFAM" id="SSF54928">
    <property type="entry name" value="RNA-binding domain, RBD"/>
    <property type="match status" value="2"/>
</dbReference>
<evidence type="ECO:0000256" key="2">
    <source>
        <dbReference type="PROSITE-ProRule" id="PRU00176"/>
    </source>
</evidence>
<evidence type="ECO:0000259" key="4">
    <source>
        <dbReference type="PROSITE" id="PS50102"/>
    </source>
</evidence>
<dbReference type="SMART" id="SM00360">
    <property type="entry name" value="RRM"/>
    <property type="match status" value="2"/>
</dbReference>
<organism evidence="5 6">
    <name type="scientific">Ceraceosorus guamensis</name>
    <dbReference type="NCBI Taxonomy" id="1522189"/>
    <lineage>
        <taxon>Eukaryota</taxon>
        <taxon>Fungi</taxon>
        <taxon>Dikarya</taxon>
        <taxon>Basidiomycota</taxon>
        <taxon>Ustilaginomycotina</taxon>
        <taxon>Exobasidiomycetes</taxon>
        <taxon>Ceraceosorales</taxon>
        <taxon>Ceraceosoraceae</taxon>
        <taxon>Ceraceosorus</taxon>
    </lineage>
</organism>
<dbReference type="InParanoid" id="A0A316W7C5"/>
<accession>A0A316W7C5</accession>
<keyword evidence="1 2" id="KW-0694">RNA-binding</keyword>
<proteinExistence type="predicted"/>
<dbReference type="InterPro" id="IPR035979">
    <property type="entry name" value="RBD_domain_sf"/>
</dbReference>